<proteinExistence type="predicted"/>
<dbReference type="EMBL" id="CM055094">
    <property type="protein sequence ID" value="KAJ7562052.1"/>
    <property type="molecule type" value="Genomic_DNA"/>
</dbReference>
<gene>
    <name evidence="1" type="ORF">O6H91_03G053300</name>
</gene>
<reference evidence="2" key="1">
    <citation type="journal article" date="2024" name="Proc. Natl. Acad. Sci. U.S.A.">
        <title>Extraordinary preservation of gene collinearity over three hundred million years revealed in homosporous lycophytes.</title>
        <authorList>
            <person name="Li C."/>
            <person name="Wickell D."/>
            <person name="Kuo L.Y."/>
            <person name="Chen X."/>
            <person name="Nie B."/>
            <person name="Liao X."/>
            <person name="Peng D."/>
            <person name="Ji J."/>
            <person name="Jenkins J."/>
            <person name="Williams M."/>
            <person name="Shu S."/>
            <person name="Plott C."/>
            <person name="Barry K."/>
            <person name="Rajasekar S."/>
            <person name="Grimwood J."/>
            <person name="Han X."/>
            <person name="Sun S."/>
            <person name="Hou Z."/>
            <person name="He W."/>
            <person name="Dai G."/>
            <person name="Sun C."/>
            <person name="Schmutz J."/>
            <person name="Leebens-Mack J.H."/>
            <person name="Li F.W."/>
            <person name="Wang L."/>
        </authorList>
    </citation>
    <scope>NUCLEOTIDE SEQUENCE [LARGE SCALE GENOMIC DNA]</scope>
    <source>
        <strain evidence="2">cv. PW_Plant_1</strain>
    </source>
</reference>
<sequence>MLLAEAIPSCNGLRWSWSKTKSDRYYRCIAGSLLCICLLISLIYSTEAAYAPGGGKSKNAYATMLYMGTPHDYEFYVAARVMMQSLAHLKVDADLVVIVSKDVPKSWMDTLTMEGVRVVPVDNIQNPYRNQANFDMRFMFTLNKIYAWSLVDYERVVMLDADNLFLQKTDELFQCGQFCAAFINPCIFHTGLFVLEPSNETFNDLLHQIEVGRVNRDGADQGFLVSYFEDLLERPMFIPPGNGSKLTGFYRLPLGYQMDASYFYLKLRWNVPCGPNSVITFPSLPMLKPWYWWSWPILPLGLAWHEQRRTTIGYGTQVPVLAIEGLFYLITMIMAMLVRRRFPPAERVFLLKSCLSRGPCSAQVSFLYLLSMKTMPILALAGSFLFPFLLVPTTVHPLMGWSIFLLGSMALLTISINFFQLPSLAGITPWLVIFGALVALGSPIYSNGITRVLSAAVYGFITAPFLWWALTEVTASIEVVAHREPLMAWTNMRQEPQSEVMKLC</sequence>
<name>A0ACC2E6Z4_DIPCM</name>
<dbReference type="Proteomes" id="UP001162992">
    <property type="component" value="Chromosome 3"/>
</dbReference>
<evidence type="ECO:0000313" key="1">
    <source>
        <dbReference type="EMBL" id="KAJ7562052.1"/>
    </source>
</evidence>
<keyword evidence="2" id="KW-1185">Reference proteome</keyword>
<evidence type="ECO:0000313" key="2">
    <source>
        <dbReference type="Proteomes" id="UP001162992"/>
    </source>
</evidence>
<comment type="caution">
    <text evidence="1">The sequence shown here is derived from an EMBL/GenBank/DDBJ whole genome shotgun (WGS) entry which is preliminary data.</text>
</comment>
<organism evidence="1 2">
    <name type="scientific">Diphasiastrum complanatum</name>
    <name type="common">Issler's clubmoss</name>
    <name type="synonym">Lycopodium complanatum</name>
    <dbReference type="NCBI Taxonomy" id="34168"/>
    <lineage>
        <taxon>Eukaryota</taxon>
        <taxon>Viridiplantae</taxon>
        <taxon>Streptophyta</taxon>
        <taxon>Embryophyta</taxon>
        <taxon>Tracheophyta</taxon>
        <taxon>Lycopodiopsida</taxon>
        <taxon>Lycopodiales</taxon>
        <taxon>Lycopodiaceae</taxon>
        <taxon>Lycopodioideae</taxon>
        <taxon>Diphasiastrum</taxon>
    </lineage>
</organism>
<accession>A0ACC2E6Z4</accession>
<protein>
    <submittedName>
        <fullName evidence="1">Uncharacterized protein</fullName>
    </submittedName>
</protein>